<name>A0AAE0SEK8_9BIVA</name>
<protein>
    <submittedName>
        <fullName evidence="1">Uncharacterized protein</fullName>
    </submittedName>
</protein>
<gene>
    <name evidence="1" type="ORF">CHS0354_041043</name>
</gene>
<reference evidence="1" key="1">
    <citation type="journal article" date="2021" name="Genome Biol. Evol.">
        <title>A High-Quality Reference Genome for a Parasitic Bivalve with Doubly Uniparental Inheritance (Bivalvia: Unionida).</title>
        <authorList>
            <person name="Smith C.H."/>
        </authorList>
    </citation>
    <scope>NUCLEOTIDE SEQUENCE</scope>
    <source>
        <strain evidence="1">CHS0354</strain>
    </source>
</reference>
<feature type="non-terminal residue" evidence="1">
    <location>
        <position position="1"/>
    </location>
</feature>
<organism evidence="1 2">
    <name type="scientific">Potamilus streckersoni</name>
    <dbReference type="NCBI Taxonomy" id="2493646"/>
    <lineage>
        <taxon>Eukaryota</taxon>
        <taxon>Metazoa</taxon>
        <taxon>Spiralia</taxon>
        <taxon>Lophotrochozoa</taxon>
        <taxon>Mollusca</taxon>
        <taxon>Bivalvia</taxon>
        <taxon>Autobranchia</taxon>
        <taxon>Heteroconchia</taxon>
        <taxon>Palaeoheterodonta</taxon>
        <taxon>Unionida</taxon>
        <taxon>Unionoidea</taxon>
        <taxon>Unionidae</taxon>
        <taxon>Ambleminae</taxon>
        <taxon>Lampsilini</taxon>
        <taxon>Potamilus</taxon>
    </lineage>
</organism>
<dbReference type="AlphaFoldDB" id="A0AAE0SEK8"/>
<comment type="caution">
    <text evidence="1">The sequence shown here is derived from an EMBL/GenBank/DDBJ whole genome shotgun (WGS) entry which is preliminary data.</text>
</comment>
<proteinExistence type="predicted"/>
<dbReference type="Proteomes" id="UP001195483">
    <property type="component" value="Unassembled WGS sequence"/>
</dbReference>
<feature type="non-terminal residue" evidence="1">
    <location>
        <position position="126"/>
    </location>
</feature>
<reference evidence="1" key="2">
    <citation type="journal article" date="2021" name="Genome Biol. Evol.">
        <title>Developing a high-quality reference genome for a parasitic bivalve with doubly uniparental inheritance (Bivalvia: Unionida).</title>
        <authorList>
            <person name="Smith C.H."/>
        </authorList>
    </citation>
    <scope>NUCLEOTIDE SEQUENCE</scope>
    <source>
        <strain evidence="1">CHS0354</strain>
        <tissue evidence="1">Mantle</tissue>
    </source>
</reference>
<accession>A0AAE0SEK8</accession>
<evidence type="ECO:0000313" key="1">
    <source>
        <dbReference type="EMBL" id="KAK3590018.1"/>
    </source>
</evidence>
<dbReference type="EMBL" id="JAEAOA010002345">
    <property type="protein sequence ID" value="KAK3590018.1"/>
    <property type="molecule type" value="Genomic_DNA"/>
</dbReference>
<evidence type="ECO:0000313" key="2">
    <source>
        <dbReference type="Proteomes" id="UP001195483"/>
    </source>
</evidence>
<reference evidence="1" key="3">
    <citation type="submission" date="2023-05" db="EMBL/GenBank/DDBJ databases">
        <authorList>
            <person name="Smith C.H."/>
        </authorList>
    </citation>
    <scope>NUCLEOTIDE SEQUENCE</scope>
    <source>
        <strain evidence="1">CHS0354</strain>
        <tissue evidence="1">Mantle</tissue>
    </source>
</reference>
<sequence length="126" mass="14473">KYFTTGRFWSSYGRTPSHLKLKGNDDADIAAKRGLELPTITRLPPSVSETYSAIKTFCNNLWQRIWDTSIKGRFLYYIQPKATTQFITPSVLNKHDSLIVNRLFTGRTKLPTSFGRYIKLKTPQPS</sequence>
<keyword evidence="2" id="KW-1185">Reference proteome</keyword>